<dbReference type="Proteomes" id="UP001239083">
    <property type="component" value="Unassembled WGS sequence"/>
</dbReference>
<comment type="caution">
    <text evidence="1">The sequence shown here is derived from an EMBL/GenBank/DDBJ whole genome shotgun (WGS) entry which is preliminary data.</text>
</comment>
<dbReference type="RefSeq" id="WP_373460679.1">
    <property type="nucleotide sequence ID" value="NZ_JAUSYY010000001.1"/>
</dbReference>
<protein>
    <recommendedName>
        <fullName evidence="3">Phospholipase D-like protein</fullName>
    </recommendedName>
</protein>
<dbReference type="EMBL" id="JAUSYY010000001">
    <property type="protein sequence ID" value="MDQ0893305.1"/>
    <property type="molecule type" value="Genomic_DNA"/>
</dbReference>
<organism evidence="1 2">
    <name type="scientific">Agromyces ramosus</name>
    <dbReference type="NCBI Taxonomy" id="33879"/>
    <lineage>
        <taxon>Bacteria</taxon>
        <taxon>Bacillati</taxon>
        <taxon>Actinomycetota</taxon>
        <taxon>Actinomycetes</taxon>
        <taxon>Micrococcales</taxon>
        <taxon>Microbacteriaceae</taxon>
        <taxon>Agromyces</taxon>
    </lineage>
</organism>
<reference evidence="1 2" key="1">
    <citation type="submission" date="2023-07" db="EMBL/GenBank/DDBJ databases">
        <title>Comparative genomics of wheat-associated soil bacteria to identify genetic determinants of phenazine resistance.</title>
        <authorList>
            <person name="Mouncey N."/>
        </authorList>
    </citation>
    <scope>NUCLEOTIDE SEQUENCE [LARGE SCALE GENOMIC DNA]</scope>
    <source>
        <strain evidence="1 2">V3I3</strain>
    </source>
</reference>
<evidence type="ECO:0000313" key="1">
    <source>
        <dbReference type="EMBL" id="MDQ0893305.1"/>
    </source>
</evidence>
<evidence type="ECO:0000313" key="2">
    <source>
        <dbReference type="Proteomes" id="UP001239083"/>
    </source>
</evidence>
<proteinExistence type="predicted"/>
<evidence type="ECO:0008006" key="3">
    <source>
        <dbReference type="Google" id="ProtNLM"/>
    </source>
</evidence>
<accession>A0ABU0R5F9</accession>
<name>A0ABU0R5F9_9MICO</name>
<keyword evidence="2" id="KW-1185">Reference proteome</keyword>
<gene>
    <name evidence="1" type="ORF">QFZ26_000860</name>
</gene>
<sequence length="40" mass="4532">MFLVFVPFLSAVVYLIARHGSMAERRARGDEYVSESNSLI</sequence>